<evidence type="ECO:0000259" key="15">
    <source>
        <dbReference type="PROSITE" id="PS51199"/>
    </source>
</evidence>
<name>A0A379MU98_9BACT</name>
<dbReference type="Gene3D" id="3.40.50.300">
    <property type="entry name" value="P-loop containing nucleotide triphosphate hydrolases"/>
    <property type="match status" value="1"/>
</dbReference>
<evidence type="ECO:0000256" key="6">
    <source>
        <dbReference type="ARBA" id="ARBA00022806"/>
    </source>
</evidence>
<dbReference type="GO" id="GO:0043139">
    <property type="term" value="F:5'-3' DNA helicase activity"/>
    <property type="evidence" value="ECO:0007669"/>
    <property type="project" value="UniProtKB-EC"/>
</dbReference>
<dbReference type="Gene3D" id="1.10.860.10">
    <property type="entry name" value="DNAb Helicase, Chain A"/>
    <property type="match status" value="1"/>
</dbReference>
<dbReference type="GO" id="GO:0016887">
    <property type="term" value="F:ATP hydrolysis activity"/>
    <property type="evidence" value="ECO:0007669"/>
    <property type="project" value="RHEA"/>
</dbReference>
<dbReference type="FunFam" id="1.10.860.10:FF:000001">
    <property type="entry name" value="Replicative DNA helicase"/>
    <property type="match status" value="1"/>
</dbReference>
<evidence type="ECO:0000256" key="2">
    <source>
        <dbReference type="ARBA" id="ARBA00022515"/>
    </source>
</evidence>
<dbReference type="PANTHER" id="PTHR30153">
    <property type="entry name" value="REPLICATIVE DNA HELICASE DNAB"/>
    <property type="match status" value="1"/>
</dbReference>
<feature type="region of interest" description="Disordered" evidence="14">
    <location>
        <begin position="509"/>
        <end position="533"/>
    </location>
</feature>
<evidence type="ECO:0000313" key="16">
    <source>
        <dbReference type="EMBL" id="SUE34202.1"/>
    </source>
</evidence>
<gene>
    <name evidence="16" type="primary">dnaC</name>
    <name evidence="16" type="ORF">NCTC11190_01422</name>
</gene>
<evidence type="ECO:0000256" key="13">
    <source>
        <dbReference type="RuleBase" id="RU362085"/>
    </source>
</evidence>
<keyword evidence="6 13" id="KW-0347">Helicase</keyword>
<dbReference type="EMBL" id="UGVL01000001">
    <property type="protein sequence ID" value="SUE34202.1"/>
    <property type="molecule type" value="Genomic_DNA"/>
</dbReference>
<dbReference type="SUPFAM" id="SSF52540">
    <property type="entry name" value="P-loop containing nucleoside triphosphate hydrolases"/>
    <property type="match status" value="1"/>
</dbReference>
<protein>
    <recommendedName>
        <fullName evidence="12 13">Replicative DNA helicase</fullName>
        <ecNumber evidence="12 13">5.6.2.3</ecNumber>
    </recommendedName>
</protein>
<dbReference type="EC" id="5.6.2.3" evidence="12 13"/>
<evidence type="ECO:0000256" key="8">
    <source>
        <dbReference type="ARBA" id="ARBA00023125"/>
    </source>
</evidence>
<keyword evidence="2 13" id="KW-0639">Primosome</keyword>
<dbReference type="PROSITE" id="PS51199">
    <property type="entry name" value="SF4_HELICASE"/>
    <property type="match status" value="1"/>
</dbReference>
<dbReference type="Proteomes" id="UP000255233">
    <property type="component" value="Unassembled WGS sequence"/>
</dbReference>
<dbReference type="GO" id="GO:0005829">
    <property type="term" value="C:cytosol"/>
    <property type="evidence" value="ECO:0007669"/>
    <property type="project" value="TreeGrafter"/>
</dbReference>
<evidence type="ECO:0000256" key="5">
    <source>
        <dbReference type="ARBA" id="ARBA00022801"/>
    </source>
</evidence>
<reference evidence="16 17" key="1">
    <citation type="submission" date="2018-06" db="EMBL/GenBank/DDBJ databases">
        <authorList>
            <consortium name="Pathogen Informatics"/>
            <person name="Doyle S."/>
        </authorList>
    </citation>
    <scope>NUCLEOTIDE SEQUENCE [LARGE SCALE GENOMIC DNA]</scope>
    <source>
        <strain evidence="16 17">NCTC11190</strain>
    </source>
</reference>
<keyword evidence="4 13" id="KW-0547">Nucleotide-binding</keyword>
<evidence type="ECO:0000256" key="3">
    <source>
        <dbReference type="ARBA" id="ARBA00022705"/>
    </source>
</evidence>
<evidence type="ECO:0000256" key="10">
    <source>
        <dbReference type="ARBA" id="ARBA00044932"/>
    </source>
</evidence>
<keyword evidence="8 13" id="KW-0238">DNA-binding</keyword>
<dbReference type="OrthoDB" id="9773982at2"/>
<keyword evidence="3 13" id="KW-0235">DNA replication</keyword>
<dbReference type="STRING" id="880526.GCA_000427365_00139"/>
<comment type="catalytic activity">
    <reaction evidence="11 13">
        <text>ATP + H2O = ADP + phosphate + H(+)</text>
        <dbReference type="Rhea" id="RHEA:13065"/>
        <dbReference type="ChEBI" id="CHEBI:15377"/>
        <dbReference type="ChEBI" id="CHEBI:15378"/>
        <dbReference type="ChEBI" id="CHEBI:30616"/>
        <dbReference type="ChEBI" id="CHEBI:43474"/>
        <dbReference type="ChEBI" id="CHEBI:456216"/>
        <dbReference type="EC" id="5.6.2.3"/>
    </reaction>
</comment>
<evidence type="ECO:0000313" key="17">
    <source>
        <dbReference type="Proteomes" id="UP000255233"/>
    </source>
</evidence>
<proteinExistence type="inferred from homology"/>
<feature type="compositionally biased region" description="Gly residues" evidence="14">
    <location>
        <begin position="522"/>
        <end position="533"/>
    </location>
</feature>
<accession>A0A379MU98</accession>
<comment type="similarity">
    <text evidence="1 13">Belongs to the helicase family. DnaB subfamily.</text>
</comment>
<dbReference type="Pfam" id="PF03796">
    <property type="entry name" value="DnaB_C"/>
    <property type="match status" value="1"/>
</dbReference>
<dbReference type="InterPro" id="IPR016136">
    <property type="entry name" value="DNA_helicase_N/primase_C"/>
</dbReference>
<keyword evidence="9" id="KW-0413">Isomerase</keyword>
<dbReference type="NCBIfam" id="TIGR00665">
    <property type="entry name" value="DnaB"/>
    <property type="match status" value="1"/>
</dbReference>
<sequence length="533" mass="58159">MAEYRQDPEAKKIASRRKTTESITAVSQQMGVTPPQAVELEEAVLGALMLEKHAILGIQEILVPESFYREAHQIIYQAILDLSARIEPIDLYTVGQQLQKKGQLAMVGGPAYLAELTQKVGSAAHLEFHAKIVAQKYVQRQLISASTEIQKQSFDDSIDVEELINQAEQAIFVIAEGNIRRDVQSARDIVSKAIQKIEEASQKPDGLSGIPSGFTDLDRLTLGWQPSDLVIIAARPAMGKTAFVLTMARNISVDYQKAVAVFSLEMSAVQLMTRLIIGESGLDSHNIKNGRLSPDEWKHLETSIKPLAAAQMFIDDTPALSIYEFRSKVRRLKAQHNIELVIIDYLQLMTVGTTDTRGNREQEVATISRTLKAIAKELDVPILALSQLSRNVEARGGTKRPQLSDLRESGAIEQDADIVAFIHRPEYYGMTMDEDGQPTQGLAEIIVAKHRNGAVDTIKLRFRSEQAKFVDWDDTGFGGIASGDAGGYSTIASSGFDSDFDASGRVATAESGAMPGPFGPAGSSGGFDGEPPF</sequence>
<dbReference type="PANTHER" id="PTHR30153:SF2">
    <property type="entry name" value="REPLICATIVE DNA HELICASE"/>
    <property type="match status" value="1"/>
</dbReference>
<feature type="domain" description="SF4 helicase" evidence="15">
    <location>
        <begin position="203"/>
        <end position="476"/>
    </location>
</feature>
<dbReference type="SUPFAM" id="SSF48024">
    <property type="entry name" value="N-terminal domain of DnaB helicase"/>
    <property type="match status" value="1"/>
</dbReference>
<comment type="function">
    <text evidence="10 13">The main replicative DNA helicase, it participates in initiation and elongation during chromosome replication. Travels ahead of the DNA replisome, separating dsDNA into templates for DNA synthesis. A processive ATP-dependent 5'-3' DNA helicase it has DNA-dependent ATPase activity.</text>
</comment>
<dbReference type="FunFam" id="3.40.50.300:FF:001761">
    <property type="entry name" value="Replicative DNA helicase"/>
    <property type="match status" value="1"/>
</dbReference>
<evidence type="ECO:0000256" key="4">
    <source>
        <dbReference type="ARBA" id="ARBA00022741"/>
    </source>
</evidence>
<keyword evidence="7 13" id="KW-0067">ATP-binding</keyword>
<keyword evidence="17" id="KW-1185">Reference proteome</keyword>
<evidence type="ECO:0000256" key="14">
    <source>
        <dbReference type="SAM" id="MobiDB-lite"/>
    </source>
</evidence>
<dbReference type="InterPro" id="IPR027417">
    <property type="entry name" value="P-loop_NTPase"/>
</dbReference>
<dbReference type="GO" id="GO:1990077">
    <property type="term" value="C:primosome complex"/>
    <property type="evidence" value="ECO:0007669"/>
    <property type="project" value="UniProtKB-UniRule"/>
</dbReference>
<dbReference type="GO" id="GO:0006269">
    <property type="term" value="P:DNA replication, synthesis of primer"/>
    <property type="evidence" value="ECO:0007669"/>
    <property type="project" value="UniProtKB-UniRule"/>
</dbReference>
<keyword evidence="5 13" id="KW-0378">Hydrolase</keyword>
<evidence type="ECO:0000256" key="9">
    <source>
        <dbReference type="ARBA" id="ARBA00023235"/>
    </source>
</evidence>
<dbReference type="InterPro" id="IPR007694">
    <property type="entry name" value="DNA_helicase_DnaB-like_C"/>
</dbReference>
<evidence type="ECO:0000256" key="12">
    <source>
        <dbReference type="NCBIfam" id="TIGR00665"/>
    </source>
</evidence>
<organism evidence="16 17">
    <name type="scientific">Rikenella microfusus</name>
    <dbReference type="NCBI Taxonomy" id="28139"/>
    <lineage>
        <taxon>Bacteria</taxon>
        <taxon>Pseudomonadati</taxon>
        <taxon>Bacteroidota</taxon>
        <taxon>Bacteroidia</taxon>
        <taxon>Bacteroidales</taxon>
        <taxon>Rikenellaceae</taxon>
        <taxon>Rikenella</taxon>
    </lineage>
</organism>
<dbReference type="Pfam" id="PF00772">
    <property type="entry name" value="DnaB"/>
    <property type="match status" value="1"/>
</dbReference>
<dbReference type="GO" id="GO:0003677">
    <property type="term" value="F:DNA binding"/>
    <property type="evidence" value="ECO:0007669"/>
    <property type="project" value="UniProtKB-UniRule"/>
</dbReference>
<dbReference type="CDD" id="cd00984">
    <property type="entry name" value="DnaB_C"/>
    <property type="match status" value="1"/>
</dbReference>
<dbReference type="GO" id="GO:0005524">
    <property type="term" value="F:ATP binding"/>
    <property type="evidence" value="ECO:0007669"/>
    <property type="project" value="UniProtKB-UniRule"/>
</dbReference>
<evidence type="ECO:0000256" key="7">
    <source>
        <dbReference type="ARBA" id="ARBA00022840"/>
    </source>
</evidence>
<evidence type="ECO:0000256" key="1">
    <source>
        <dbReference type="ARBA" id="ARBA00008428"/>
    </source>
</evidence>
<evidence type="ECO:0000256" key="11">
    <source>
        <dbReference type="ARBA" id="ARBA00048954"/>
    </source>
</evidence>
<dbReference type="AlphaFoldDB" id="A0A379MU98"/>
<dbReference type="InterPro" id="IPR036185">
    <property type="entry name" value="DNA_heli_DnaB-like_N_sf"/>
</dbReference>
<dbReference type="InterPro" id="IPR007692">
    <property type="entry name" value="DNA_helicase_DnaB"/>
</dbReference>
<dbReference type="RefSeq" id="WP_084135115.1">
    <property type="nucleotide sequence ID" value="NZ_CALVFX010000007.1"/>
</dbReference>
<dbReference type="InterPro" id="IPR007693">
    <property type="entry name" value="DNA_helicase_DnaB-like_N"/>
</dbReference>